<evidence type="ECO:0000313" key="3">
    <source>
        <dbReference type="Proteomes" id="UP000186922"/>
    </source>
</evidence>
<name>A0A1D1VML4_RAMVA</name>
<comment type="caution">
    <text evidence="2">The sequence shown here is derived from an EMBL/GenBank/DDBJ whole genome shotgun (WGS) entry which is preliminary data.</text>
</comment>
<protein>
    <submittedName>
        <fullName evidence="2">Uncharacterized protein</fullName>
    </submittedName>
</protein>
<dbReference type="AlphaFoldDB" id="A0A1D1VML4"/>
<accession>A0A1D1VML4</accession>
<feature type="region of interest" description="Disordered" evidence="1">
    <location>
        <begin position="26"/>
        <end position="53"/>
    </location>
</feature>
<organism evidence="2 3">
    <name type="scientific">Ramazzottius varieornatus</name>
    <name type="common">Water bear</name>
    <name type="synonym">Tardigrade</name>
    <dbReference type="NCBI Taxonomy" id="947166"/>
    <lineage>
        <taxon>Eukaryota</taxon>
        <taxon>Metazoa</taxon>
        <taxon>Ecdysozoa</taxon>
        <taxon>Tardigrada</taxon>
        <taxon>Eutardigrada</taxon>
        <taxon>Parachela</taxon>
        <taxon>Hypsibioidea</taxon>
        <taxon>Ramazzottiidae</taxon>
        <taxon>Ramazzottius</taxon>
    </lineage>
</organism>
<keyword evidence="3" id="KW-1185">Reference proteome</keyword>
<evidence type="ECO:0000256" key="1">
    <source>
        <dbReference type="SAM" id="MobiDB-lite"/>
    </source>
</evidence>
<dbReference type="EMBL" id="BDGG01000005">
    <property type="protein sequence ID" value="GAU99738.1"/>
    <property type="molecule type" value="Genomic_DNA"/>
</dbReference>
<gene>
    <name evidence="2" type="primary">RvY_10694-1</name>
    <name evidence="2" type="synonym">RvY_10694.1</name>
    <name evidence="2" type="ORF">RvY_10694</name>
</gene>
<dbReference type="Proteomes" id="UP000186922">
    <property type="component" value="Unassembled WGS sequence"/>
</dbReference>
<proteinExistence type="predicted"/>
<sequence length="53" mass="5626">MNWSLFSVSQVQLHVTATTDATALALGRTPPKKADERGDGSADVTALELRGLE</sequence>
<reference evidence="2 3" key="1">
    <citation type="journal article" date="2016" name="Nat. Commun.">
        <title>Extremotolerant tardigrade genome and improved radiotolerance of human cultured cells by tardigrade-unique protein.</title>
        <authorList>
            <person name="Hashimoto T."/>
            <person name="Horikawa D.D."/>
            <person name="Saito Y."/>
            <person name="Kuwahara H."/>
            <person name="Kozuka-Hata H."/>
            <person name="Shin-I T."/>
            <person name="Minakuchi Y."/>
            <person name="Ohishi K."/>
            <person name="Motoyama A."/>
            <person name="Aizu T."/>
            <person name="Enomoto A."/>
            <person name="Kondo K."/>
            <person name="Tanaka S."/>
            <person name="Hara Y."/>
            <person name="Koshikawa S."/>
            <person name="Sagara H."/>
            <person name="Miura T."/>
            <person name="Yokobori S."/>
            <person name="Miyagawa K."/>
            <person name="Suzuki Y."/>
            <person name="Kubo T."/>
            <person name="Oyama M."/>
            <person name="Kohara Y."/>
            <person name="Fujiyama A."/>
            <person name="Arakawa K."/>
            <person name="Katayama T."/>
            <person name="Toyoda A."/>
            <person name="Kunieda T."/>
        </authorList>
    </citation>
    <scope>NUCLEOTIDE SEQUENCE [LARGE SCALE GENOMIC DNA]</scope>
    <source>
        <strain evidence="2 3">YOKOZUNA-1</strain>
    </source>
</reference>
<evidence type="ECO:0000313" key="2">
    <source>
        <dbReference type="EMBL" id="GAU99738.1"/>
    </source>
</evidence>